<organism evidence="3 4">
    <name type="scientific">Dendrobium nobile</name>
    <name type="common">Orchid</name>
    <dbReference type="NCBI Taxonomy" id="94219"/>
    <lineage>
        <taxon>Eukaryota</taxon>
        <taxon>Viridiplantae</taxon>
        <taxon>Streptophyta</taxon>
        <taxon>Embryophyta</taxon>
        <taxon>Tracheophyta</taxon>
        <taxon>Spermatophyta</taxon>
        <taxon>Magnoliopsida</taxon>
        <taxon>Liliopsida</taxon>
        <taxon>Asparagales</taxon>
        <taxon>Orchidaceae</taxon>
        <taxon>Epidendroideae</taxon>
        <taxon>Malaxideae</taxon>
        <taxon>Dendrobiinae</taxon>
        <taxon>Dendrobium</taxon>
    </lineage>
</organism>
<sequence>MANRIYNSICSSIGLLVPVVKVYDHFVLRDSVIVPFAFEPHERNPFGDPQISGDHGGTGGAMAYSGPSVTFCFGSDSRVTLPESLLTSPPAGGITFGSFTDSAYVTLGGPTPSEAAAFSPPQRRGRAAMRPFGRPVARQPARAPVRPVAVRAQPVRPVARQPVPRPLPVHPVRPAVRRPAPVAPVVRVAPAPQRRQPVAVPLPVVPVEVARVRVSPPPSTSRKRVAQAELPPPPTRRVSVFTRLSHPEIAEETPTPPQSVVPVPPVQSVGTNEQEIAISGIRCGSSTDGRFCGSAGAVQQKMVPLQREPRRRVVTPVSDVVVAPEIDAVQGGRFSPLVHSGDEEDAVRIAAAPPVPTTLPRARVPRDTVTRTLTQRIRSIIRSARGRGRVSEERLLHQISQVHSQLQRQSVRQSYRWQRGQPPRQQTRVVPTDRPQAGAPAVGRRPRRHGRRPQLEPVRPQLGSVVVAPSTQLDVPTGSRRSRWVWRRRQVDEPVETEQTVGTIRRVDTVPSVSVPVQMDVDAVDVDSSAPARVEPVAASSPLRISFPMGPYIDALCQTLSDDDLLTEESDEDIPVHRVCVVTRRGTSDEQHDQYDDLEEQGEADVPSTSAQGGPPRSVDTDVTVLQLQTQMAEMARAMAAMTAQLTALGATPHVMDVVTPTTSRDEPVAPQSPAPEPVRVDRVQRAVPMSPPAVPLSVPVQSQSVQLSPVQIQDMIAQRVDQAIASRKSGDSVSRGRPYPVEYEREPYPAGFVPPRFRVFDGFGNPKQHVAQYRAICCNIGGNDALMLRLFVSSLGGVAFEWYADLPNDSVRTFTEMEQLFVQRFISTEHRVTVGELVVTRQRPHESLPNYIVRWRNLSLQCEPQLQEQHAVEILLKNIDGPIAPYLKGFSIRTFQKLLTKVTSLQDSIPSAVPPKAESQPIRRPQRLEFSGAPPPRKGEVHSTSDTHDRGKRPMVSSVPQRPPPPRPQFQPRPQLPPPVQPPVQFQPRPQGQQPRPSYRTPENQQYLQEKLSKEYPFKRESVKKIFKFLIKKNILTFPPNKRVEEEGQTEHPLYCPFHKHIGHVIEDCYVFKDKVESLMASGEIHLQDSDLVHPRGKVAQIVQMVSSSSQYDSQCSVQSSDSRAPLSSGEEWQLALSRKTRGMIRRAVQSSEAVERRPPQAKSTVASPVVLPVSFLLLLL</sequence>
<dbReference type="AlphaFoldDB" id="A0A8T3A479"/>
<gene>
    <name evidence="3" type="ORF">KFK09_028862</name>
</gene>
<feature type="compositionally biased region" description="Basic and acidic residues" evidence="1">
    <location>
        <begin position="938"/>
        <end position="950"/>
    </location>
</feature>
<feature type="region of interest" description="Disordered" evidence="1">
    <location>
        <begin position="410"/>
        <end position="458"/>
    </location>
</feature>
<feature type="region of interest" description="Disordered" evidence="1">
    <location>
        <begin position="585"/>
        <end position="620"/>
    </location>
</feature>
<keyword evidence="4" id="KW-1185">Reference proteome</keyword>
<evidence type="ECO:0000259" key="2">
    <source>
        <dbReference type="Pfam" id="PF03732"/>
    </source>
</evidence>
<dbReference type="EMBL" id="JAGYWB010000019">
    <property type="protein sequence ID" value="KAI0489021.1"/>
    <property type="molecule type" value="Genomic_DNA"/>
</dbReference>
<dbReference type="InterPro" id="IPR005162">
    <property type="entry name" value="Retrotrans_gag_dom"/>
</dbReference>
<feature type="region of interest" description="Disordered" evidence="1">
    <location>
        <begin position="214"/>
        <end position="238"/>
    </location>
</feature>
<feature type="compositionally biased region" description="Low complexity" evidence="1">
    <location>
        <begin position="984"/>
        <end position="998"/>
    </location>
</feature>
<feature type="compositionally biased region" description="Low complexity" evidence="1">
    <location>
        <begin position="434"/>
        <end position="443"/>
    </location>
</feature>
<evidence type="ECO:0000313" key="4">
    <source>
        <dbReference type="Proteomes" id="UP000829196"/>
    </source>
</evidence>
<feature type="compositionally biased region" description="Pro residues" evidence="1">
    <location>
        <begin position="962"/>
        <end position="983"/>
    </location>
</feature>
<accession>A0A8T3A479</accession>
<reference evidence="3" key="1">
    <citation type="journal article" date="2022" name="Front. Genet.">
        <title>Chromosome-Scale Assembly of the Dendrobium nobile Genome Provides Insights Into the Molecular Mechanism of the Biosynthesis of the Medicinal Active Ingredient of Dendrobium.</title>
        <authorList>
            <person name="Xu Q."/>
            <person name="Niu S.-C."/>
            <person name="Li K.-L."/>
            <person name="Zheng P.-J."/>
            <person name="Zhang X.-J."/>
            <person name="Jia Y."/>
            <person name="Liu Y."/>
            <person name="Niu Y.-X."/>
            <person name="Yu L.-H."/>
            <person name="Chen D.-F."/>
            <person name="Zhang G.-Q."/>
        </authorList>
    </citation>
    <scope>NUCLEOTIDE SEQUENCE</scope>
    <source>
        <tissue evidence="3">Leaf</tissue>
    </source>
</reference>
<feature type="region of interest" description="Disordered" evidence="1">
    <location>
        <begin position="907"/>
        <end position="1007"/>
    </location>
</feature>
<protein>
    <recommendedName>
        <fullName evidence="2">Retrotransposon gag domain-containing protein</fullName>
    </recommendedName>
</protein>
<dbReference type="Proteomes" id="UP000829196">
    <property type="component" value="Unassembled WGS sequence"/>
</dbReference>
<comment type="caution">
    <text evidence="3">The sequence shown here is derived from an EMBL/GenBank/DDBJ whole genome shotgun (WGS) entry which is preliminary data.</text>
</comment>
<dbReference type="PANTHER" id="PTHR33223">
    <property type="entry name" value="CCHC-TYPE DOMAIN-CONTAINING PROTEIN"/>
    <property type="match status" value="1"/>
</dbReference>
<evidence type="ECO:0000256" key="1">
    <source>
        <dbReference type="SAM" id="MobiDB-lite"/>
    </source>
</evidence>
<feature type="domain" description="Retrotransposon gag" evidence="2">
    <location>
        <begin position="790"/>
        <end position="877"/>
    </location>
</feature>
<evidence type="ECO:0000313" key="3">
    <source>
        <dbReference type="EMBL" id="KAI0489021.1"/>
    </source>
</evidence>
<name>A0A8T3A479_DENNO</name>
<feature type="compositionally biased region" description="Basic and acidic residues" evidence="1">
    <location>
        <begin position="586"/>
        <end position="595"/>
    </location>
</feature>
<dbReference type="Pfam" id="PF03732">
    <property type="entry name" value="Retrotrans_gag"/>
    <property type="match status" value="1"/>
</dbReference>
<dbReference type="PANTHER" id="PTHR33223:SF8">
    <property type="entry name" value="OS04G0172440 PROTEIN"/>
    <property type="match status" value="1"/>
</dbReference>
<proteinExistence type="predicted"/>